<dbReference type="InterPro" id="IPR001736">
    <property type="entry name" value="PLipase_D/transphosphatidylase"/>
</dbReference>
<dbReference type="EC" id="3.1.4.4" evidence="2"/>
<dbReference type="Pfam" id="PF00169">
    <property type="entry name" value="PH"/>
    <property type="match status" value="1"/>
</dbReference>
<evidence type="ECO:0000256" key="4">
    <source>
        <dbReference type="ARBA" id="ARBA00022801"/>
    </source>
</evidence>
<keyword evidence="6" id="KW-0443">Lipid metabolism</keyword>
<feature type="compositionally biased region" description="Acidic residues" evidence="7">
    <location>
        <begin position="19"/>
        <end position="28"/>
    </location>
</feature>
<dbReference type="SUPFAM" id="SSF50729">
    <property type="entry name" value="PH domain-like"/>
    <property type="match status" value="1"/>
</dbReference>
<dbReference type="SMART" id="SM00155">
    <property type="entry name" value="PLDc"/>
    <property type="match status" value="2"/>
</dbReference>
<protein>
    <recommendedName>
        <fullName evidence="2">phospholipase D</fullName>
        <ecNumber evidence="2">3.1.4.4</ecNumber>
    </recommendedName>
</protein>
<dbReference type="Gene3D" id="3.30.870.10">
    <property type="entry name" value="Endonuclease Chain A"/>
    <property type="match status" value="2"/>
</dbReference>
<dbReference type="AlphaFoldDB" id="A0A9W7LFR7"/>
<evidence type="ECO:0000313" key="10">
    <source>
        <dbReference type="EMBL" id="GMI48804.1"/>
    </source>
</evidence>
<name>A0A9W7LFR7_9STRA</name>
<dbReference type="PROSITE" id="PS50003">
    <property type="entry name" value="PH_DOMAIN"/>
    <property type="match status" value="1"/>
</dbReference>
<dbReference type="PANTHER" id="PTHR18896:SF76">
    <property type="entry name" value="PHOSPHOLIPASE"/>
    <property type="match status" value="1"/>
</dbReference>
<dbReference type="Proteomes" id="UP001165065">
    <property type="component" value="Unassembled WGS sequence"/>
</dbReference>
<dbReference type="InterPro" id="IPR015679">
    <property type="entry name" value="PLipase_D_fam"/>
</dbReference>
<feature type="region of interest" description="Disordered" evidence="7">
    <location>
        <begin position="607"/>
        <end position="632"/>
    </location>
</feature>
<evidence type="ECO:0000259" key="9">
    <source>
        <dbReference type="PROSITE" id="PS50035"/>
    </source>
</evidence>
<dbReference type="InterPro" id="IPR011993">
    <property type="entry name" value="PH-like_dom_sf"/>
</dbReference>
<reference evidence="11" key="1">
    <citation type="journal article" date="2023" name="Commun. Biol.">
        <title>Genome analysis of Parmales, the sister group of diatoms, reveals the evolutionary specialization of diatoms from phago-mixotrophs to photoautotrophs.</title>
        <authorList>
            <person name="Ban H."/>
            <person name="Sato S."/>
            <person name="Yoshikawa S."/>
            <person name="Yamada K."/>
            <person name="Nakamura Y."/>
            <person name="Ichinomiya M."/>
            <person name="Sato N."/>
            <person name="Blanc-Mathieu R."/>
            <person name="Endo H."/>
            <person name="Kuwata A."/>
            <person name="Ogata H."/>
        </authorList>
    </citation>
    <scope>NUCLEOTIDE SEQUENCE [LARGE SCALE GENOMIC DNA]</scope>
</reference>
<accession>A0A9W7LFR7</accession>
<dbReference type="Gene3D" id="2.30.29.30">
    <property type="entry name" value="Pleckstrin-homology domain (PH domain)/Phosphotyrosine-binding domain (PTB)"/>
    <property type="match status" value="1"/>
</dbReference>
<dbReference type="Pfam" id="PF13091">
    <property type="entry name" value="PLDc_2"/>
    <property type="match status" value="1"/>
</dbReference>
<dbReference type="InterPro" id="IPR001849">
    <property type="entry name" value="PH_domain"/>
</dbReference>
<feature type="domain" description="PLD phosphodiesterase" evidence="9">
    <location>
        <begin position="727"/>
        <end position="754"/>
    </location>
</feature>
<feature type="region of interest" description="Disordered" evidence="7">
    <location>
        <begin position="1"/>
        <end position="83"/>
    </location>
</feature>
<evidence type="ECO:0000256" key="7">
    <source>
        <dbReference type="SAM" id="MobiDB-lite"/>
    </source>
</evidence>
<dbReference type="PROSITE" id="PS50035">
    <property type="entry name" value="PLD"/>
    <property type="match status" value="2"/>
</dbReference>
<comment type="catalytic activity">
    <reaction evidence="1">
        <text>a 1,2-diacyl-sn-glycero-3-phosphocholine + H2O = a 1,2-diacyl-sn-glycero-3-phosphate + choline + H(+)</text>
        <dbReference type="Rhea" id="RHEA:14445"/>
        <dbReference type="ChEBI" id="CHEBI:15354"/>
        <dbReference type="ChEBI" id="CHEBI:15377"/>
        <dbReference type="ChEBI" id="CHEBI:15378"/>
        <dbReference type="ChEBI" id="CHEBI:57643"/>
        <dbReference type="ChEBI" id="CHEBI:58608"/>
        <dbReference type="EC" id="3.1.4.4"/>
    </reaction>
</comment>
<comment type="caution">
    <text evidence="10">The sequence shown here is derived from an EMBL/GenBank/DDBJ whole genome shotgun (WGS) entry which is preliminary data.</text>
</comment>
<evidence type="ECO:0000313" key="11">
    <source>
        <dbReference type="Proteomes" id="UP001165065"/>
    </source>
</evidence>
<keyword evidence="4" id="KW-0378">Hydrolase</keyword>
<dbReference type="Pfam" id="PF00614">
    <property type="entry name" value="PLDc"/>
    <property type="match status" value="1"/>
</dbReference>
<keyword evidence="3" id="KW-0677">Repeat</keyword>
<evidence type="ECO:0000259" key="8">
    <source>
        <dbReference type="PROSITE" id="PS50003"/>
    </source>
</evidence>
<feature type="domain" description="PH" evidence="8">
    <location>
        <begin position="164"/>
        <end position="265"/>
    </location>
</feature>
<evidence type="ECO:0000256" key="1">
    <source>
        <dbReference type="ARBA" id="ARBA00000798"/>
    </source>
</evidence>
<evidence type="ECO:0000256" key="5">
    <source>
        <dbReference type="ARBA" id="ARBA00022963"/>
    </source>
</evidence>
<feature type="compositionally biased region" description="Low complexity" evidence="7">
    <location>
        <begin position="53"/>
        <end position="69"/>
    </location>
</feature>
<dbReference type="PANTHER" id="PTHR18896">
    <property type="entry name" value="PHOSPHOLIPASE D"/>
    <property type="match status" value="1"/>
</dbReference>
<dbReference type="SUPFAM" id="SSF56024">
    <property type="entry name" value="Phospholipase D/nuclease"/>
    <property type="match status" value="2"/>
</dbReference>
<evidence type="ECO:0000256" key="2">
    <source>
        <dbReference type="ARBA" id="ARBA00012027"/>
    </source>
</evidence>
<gene>
    <name evidence="10" type="ORF">TrCOL_g11376</name>
</gene>
<organism evidence="10 11">
    <name type="scientific">Triparma columacea</name>
    <dbReference type="NCBI Taxonomy" id="722753"/>
    <lineage>
        <taxon>Eukaryota</taxon>
        <taxon>Sar</taxon>
        <taxon>Stramenopiles</taxon>
        <taxon>Ochrophyta</taxon>
        <taxon>Bolidophyceae</taxon>
        <taxon>Parmales</taxon>
        <taxon>Triparmaceae</taxon>
        <taxon>Triparma</taxon>
    </lineage>
</organism>
<dbReference type="GO" id="GO:0004630">
    <property type="term" value="F:phospholipase D activity"/>
    <property type="evidence" value="ECO:0007669"/>
    <property type="project" value="UniProtKB-EC"/>
</dbReference>
<sequence>MGDSSQSPPYRSRLWSDTDLPDDIEDELFGSLTSRQAMHSYHPSTSDRESQDSQRSSRLSLPQRPQSQDLPPPPTPEARASSETNTLLAEMIASTPRPCFDSSDLASIAANKASKVVKDNPTLRGDGLLRAIRKAEEDAVLENNELKERQRVASQTMHHSVYGLSLFAGPLSKKSGGRRASMEVTLGKWKTRHFVLKQSCLVYYLADDAEEPRDALMFDRSLEINTSSSDPHNFQLVTSTRTLNLRAETAEDASNWVAAITHQFNLSAFSKSHVHSSFTPMRDGSTCSAIVDAEDYFKAVAYALSLSASEVFIAGWWVNVDVPLLRSPSSPPTTLRDLLLSAAATRNVRVYVLLYKEQAIAMPNNSLYAEEILNNLHPNVFALRHPHPLDVDATLWSHHEKLVVVDRRLAFVGGMDLAPGRYDNSNHNCSPEDRATFFPGQDYWNSRAGDFKPNLLNTSTWTSDAFDVDVKPRMGWHDCATMVSGGALVGDVCRHFVQRWLHHRADVIKGNKKVPIVLPATEGVVHAGAGPNLSVEGIVRNAGLAFHNSTRVVGQCLRSAGRWSTGLKTERSIYNCMMRLISNARRFIYIENQYFCLGFREVGEEEVEEDEEDPLPSSPSTEDAPDAAASKARKRLIKNGVGTALFRRVSEAIENEENFKVIVVYPHLSWEHNPVQSTILQLQNESIRTLMSKLKEAHPHVKDWGQYISLNNLRAWGRMGHRGVKMEEIYVHDKLFIVDDRTTLIGSANINDRSLLGMRDSEVALLFHDVETKETSWAGEAVKVGGFSSSLRCRLWREHLGEEGRGVEDPLGMGFDMWRHRARANRRIFEACFPYMYRNEYKKIKQVPGMNVGAGKWESNPSSDDENGLEGIKGFVVEAAPLFLEEQNLLPKVGTKAYLMPLHMFV</sequence>
<dbReference type="OrthoDB" id="14911at2759"/>
<evidence type="ECO:0000256" key="3">
    <source>
        <dbReference type="ARBA" id="ARBA00022737"/>
    </source>
</evidence>
<keyword evidence="11" id="KW-1185">Reference proteome</keyword>
<dbReference type="GO" id="GO:0009395">
    <property type="term" value="P:phospholipid catabolic process"/>
    <property type="evidence" value="ECO:0007669"/>
    <property type="project" value="TreeGrafter"/>
</dbReference>
<proteinExistence type="predicted"/>
<dbReference type="InterPro" id="IPR025202">
    <property type="entry name" value="PLD-like_dom"/>
</dbReference>
<evidence type="ECO:0000256" key="6">
    <source>
        <dbReference type="ARBA" id="ARBA00023098"/>
    </source>
</evidence>
<keyword evidence="5" id="KW-0442">Lipid degradation</keyword>
<dbReference type="EMBL" id="BRYA01000437">
    <property type="protein sequence ID" value="GMI48804.1"/>
    <property type="molecule type" value="Genomic_DNA"/>
</dbReference>
<feature type="domain" description="PLD phosphodiesterase" evidence="9">
    <location>
        <begin position="394"/>
        <end position="421"/>
    </location>
</feature>
<dbReference type="SMART" id="SM00233">
    <property type="entry name" value="PH"/>
    <property type="match status" value="1"/>
</dbReference>